<evidence type="ECO:0000313" key="1">
    <source>
        <dbReference type="EMBL" id="KAI3780156.1"/>
    </source>
</evidence>
<dbReference type="Proteomes" id="UP001055811">
    <property type="component" value="Linkage Group LG02"/>
</dbReference>
<dbReference type="EMBL" id="CM042010">
    <property type="protein sequence ID" value="KAI3780156.1"/>
    <property type="molecule type" value="Genomic_DNA"/>
</dbReference>
<protein>
    <submittedName>
        <fullName evidence="1">Uncharacterized protein</fullName>
    </submittedName>
</protein>
<evidence type="ECO:0000313" key="2">
    <source>
        <dbReference type="Proteomes" id="UP001055811"/>
    </source>
</evidence>
<reference evidence="1 2" key="2">
    <citation type="journal article" date="2022" name="Mol. Ecol. Resour.">
        <title>The genomes of chicory, endive, great burdock and yacon provide insights into Asteraceae paleo-polyploidization history and plant inulin production.</title>
        <authorList>
            <person name="Fan W."/>
            <person name="Wang S."/>
            <person name="Wang H."/>
            <person name="Wang A."/>
            <person name="Jiang F."/>
            <person name="Liu H."/>
            <person name="Zhao H."/>
            <person name="Xu D."/>
            <person name="Zhang Y."/>
        </authorList>
    </citation>
    <scope>NUCLEOTIDE SEQUENCE [LARGE SCALE GENOMIC DNA]</scope>
    <source>
        <strain evidence="2">cv. Punajuju</strain>
        <tissue evidence="1">Leaves</tissue>
    </source>
</reference>
<organism evidence="1 2">
    <name type="scientific">Cichorium intybus</name>
    <name type="common">Chicory</name>
    <dbReference type="NCBI Taxonomy" id="13427"/>
    <lineage>
        <taxon>Eukaryota</taxon>
        <taxon>Viridiplantae</taxon>
        <taxon>Streptophyta</taxon>
        <taxon>Embryophyta</taxon>
        <taxon>Tracheophyta</taxon>
        <taxon>Spermatophyta</taxon>
        <taxon>Magnoliopsida</taxon>
        <taxon>eudicotyledons</taxon>
        <taxon>Gunneridae</taxon>
        <taxon>Pentapetalae</taxon>
        <taxon>asterids</taxon>
        <taxon>campanulids</taxon>
        <taxon>Asterales</taxon>
        <taxon>Asteraceae</taxon>
        <taxon>Cichorioideae</taxon>
        <taxon>Cichorieae</taxon>
        <taxon>Cichoriinae</taxon>
        <taxon>Cichorium</taxon>
    </lineage>
</organism>
<comment type="caution">
    <text evidence="1">The sequence shown here is derived from an EMBL/GenBank/DDBJ whole genome shotgun (WGS) entry which is preliminary data.</text>
</comment>
<accession>A0ACB9GAA3</accession>
<keyword evidence="2" id="KW-1185">Reference proteome</keyword>
<reference evidence="2" key="1">
    <citation type="journal article" date="2022" name="Mol. Ecol. Resour.">
        <title>The genomes of chicory, endive, great burdock and yacon provide insights into Asteraceae palaeo-polyploidization history and plant inulin production.</title>
        <authorList>
            <person name="Fan W."/>
            <person name="Wang S."/>
            <person name="Wang H."/>
            <person name="Wang A."/>
            <person name="Jiang F."/>
            <person name="Liu H."/>
            <person name="Zhao H."/>
            <person name="Xu D."/>
            <person name="Zhang Y."/>
        </authorList>
    </citation>
    <scope>NUCLEOTIDE SEQUENCE [LARGE SCALE GENOMIC DNA]</scope>
    <source>
        <strain evidence="2">cv. Punajuju</strain>
    </source>
</reference>
<sequence>MEMMTATIATPSLSSLFLEDSKADPSKSVMGGDTISLPDSIDLAYLSTVSLQTGSALLSSSKQVILWIDAIERNAHKGMCLNRNKLRKYPYERLDGSIRAKERCAAIRSFSQNFNSGDDSNSAFVFMISTRAGFKVQNALFLLALEMMMNVSKMILPHELVWPELDQLLRDEDDATVAAHSCCFGIPRCILMKSMIHLSNVTFKKELHTPESDRSCTHTEFDIANTGLLYETGDHVGVFCENLSEVVEEAIKLIGLSPDAYFSVHIDKQDGTPIGGASFPPPFPPCTLRTALARYAHVLSSPKKVCCIRNSNVPLTENTGLAPFIGFLQERSSLKQSGTELGSSVLFFGCRNRKVDFIYEDELNNFVETGALSELIVAFSRDSPTKKQVEHKMSQKASDIWNLLCEGAYLYVCGAAKGMARDIHRTLHTIVQEQVYLFYL</sequence>
<proteinExistence type="predicted"/>
<name>A0ACB9GAA3_CICIN</name>
<gene>
    <name evidence="1" type="ORF">L2E82_10105</name>
</gene>